<dbReference type="Gene3D" id="3.20.20.140">
    <property type="entry name" value="Metal-dependent hydrolases"/>
    <property type="match status" value="1"/>
</dbReference>
<dbReference type="Pfam" id="PF07969">
    <property type="entry name" value="Amidohydro_3"/>
    <property type="match status" value="2"/>
</dbReference>
<dbReference type="Proteomes" id="UP000320735">
    <property type="component" value="Unassembled WGS sequence"/>
</dbReference>
<dbReference type="SUPFAM" id="SSF51556">
    <property type="entry name" value="Metallo-dependent hydrolases"/>
    <property type="match status" value="1"/>
</dbReference>
<evidence type="ECO:0000313" key="3">
    <source>
        <dbReference type="Proteomes" id="UP000320735"/>
    </source>
</evidence>
<sequence>MHYRKRKYSLPGKDAAGNADFAPSAGDRAACEFLFFHDDRVITIHQEQLTLFDSIIEGGTVIDGTKAPRVRADIGITDDRIRAIGDLSAAQATQRIDARNKIVAPGFVDVHNHSDGWLLKKPHLLPKTTQGFTTEVLMADGISYAPVTPLTARDWMFYLKALNGLGLADYSGWESLEDYLNLLDGRTAQNVATHVPYANIRANVRGWGRGAVDDFQMRQIKAAITEGMAQGGVGLSTGLDYICQCFSTTDELADACTAMAAAGGLYVSHVRYKRGTLDGMREAVDIGRRAGVPVHISHLKGSDPQAVEEILEYLETARREVDLSFDVYPYSPGSTMLSYLVPYDVWEQGPIHAISKLADPVIRERAEVGLKNYKLPLDEIHIAWTHSKENSRHQGKPLDEYVAETGKPAAEALMDLLIEERLGVLLVFNEGDDRHIEPILQHDLYMMGTDGIYCEDGPVHPRMYGSAPRLLGPLVRDRKLFSLEESVYKLAGYPAQRFGLVNRGELREGFYADVVVFDAETVTDHATFKDPRQLSTGIEHVLVNGVPIIADGVAVDQTPETVPGRYLKFHRDD</sequence>
<protein>
    <submittedName>
        <fullName evidence="2">D-aminoacylase</fullName>
        <ecNumber evidence="2">3.5.1.81</ecNumber>
    </submittedName>
</protein>
<evidence type="ECO:0000313" key="2">
    <source>
        <dbReference type="EMBL" id="TWU12307.1"/>
    </source>
</evidence>
<dbReference type="InterPro" id="IPR032466">
    <property type="entry name" value="Metal_Hydrolase"/>
</dbReference>
<dbReference type="AlphaFoldDB" id="A0A5C6BKY0"/>
<dbReference type="EMBL" id="SJPP01000001">
    <property type="protein sequence ID" value="TWU12307.1"/>
    <property type="molecule type" value="Genomic_DNA"/>
</dbReference>
<dbReference type="InterPro" id="IPR023100">
    <property type="entry name" value="D-aminoacylase_insert_dom_sf"/>
</dbReference>
<keyword evidence="3" id="KW-1185">Reference proteome</keyword>
<feature type="domain" description="Amidohydrolase 3" evidence="1">
    <location>
        <begin position="96"/>
        <end position="315"/>
    </location>
</feature>
<dbReference type="GO" id="GO:0005829">
    <property type="term" value="C:cytosol"/>
    <property type="evidence" value="ECO:0007669"/>
    <property type="project" value="TreeGrafter"/>
</dbReference>
<dbReference type="PANTHER" id="PTHR11647">
    <property type="entry name" value="HYDRANTOINASE/DIHYDROPYRIMIDINASE FAMILY MEMBER"/>
    <property type="match status" value="1"/>
</dbReference>
<dbReference type="GO" id="GO:0016812">
    <property type="term" value="F:hydrolase activity, acting on carbon-nitrogen (but not peptide) bonds, in cyclic amides"/>
    <property type="evidence" value="ECO:0007669"/>
    <property type="project" value="TreeGrafter"/>
</dbReference>
<evidence type="ECO:0000259" key="1">
    <source>
        <dbReference type="Pfam" id="PF07969"/>
    </source>
</evidence>
<dbReference type="Gene3D" id="2.30.40.10">
    <property type="entry name" value="Urease, subunit C, domain 1"/>
    <property type="match status" value="1"/>
</dbReference>
<gene>
    <name evidence="2" type="primary">dan_1</name>
    <name evidence="2" type="ORF">CA54_11300</name>
</gene>
<dbReference type="InterPro" id="IPR013108">
    <property type="entry name" value="Amidohydro_3"/>
</dbReference>
<organism evidence="2 3">
    <name type="scientific">Symmachiella macrocystis</name>
    <dbReference type="NCBI Taxonomy" id="2527985"/>
    <lineage>
        <taxon>Bacteria</taxon>
        <taxon>Pseudomonadati</taxon>
        <taxon>Planctomycetota</taxon>
        <taxon>Planctomycetia</taxon>
        <taxon>Planctomycetales</taxon>
        <taxon>Planctomycetaceae</taxon>
        <taxon>Symmachiella</taxon>
    </lineage>
</organism>
<dbReference type="SUPFAM" id="SSF51338">
    <property type="entry name" value="Composite domain of metallo-dependent hydrolases"/>
    <property type="match status" value="1"/>
</dbReference>
<dbReference type="EC" id="3.5.1.81" evidence="2"/>
<dbReference type="GO" id="GO:0047420">
    <property type="term" value="F:N-acyl-D-amino-acid deacylase activity"/>
    <property type="evidence" value="ECO:0007669"/>
    <property type="project" value="UniProtKB-EC"/>
</dbReference>
<dbReference type="CDD" id="cd01297">
    <property type="entry name" value="D-aminoacylase"/>
    <property type="match status" value="1"/>
</dbReference>
<dbReference type="PANTHER" id="PTHR11647:SF1">
    <property type="entry name" value="COLLAPSIN RESPONSE MEDIATOR PROTEIN"/>
    <property type="match status" value="1"/>
</dbReference>
<dbReference type="InterPro" id="IPR050378">
    <property type="entry name" value="Metallo-dep_Hydrolases_sf"/>
</dbReference>
<keyword evidence="2" id="KW-0378">Hydrolase</keyword>
<accession>A0A5C6BKY0</accession>
<comment type="caution">
    <text evidence="2">The sequence shown here is derived from an EMBL/GenBank/DDBJ whole genome shotgun (WGS) entry which is preliminary data.</text>
</comment>
<name>A0A5C6BKY0_9PLAN</name>
<dbReference type="Gene3D" id="3.30.1490.130">
    <property type="entry name" value="D-aminoacylase. Domain 3"/>
    <property type="match status" value="1"/>
</dbReference>
<reference evidence="2 3" key="1">
    <citation type="submission" date="2019-02" db="EMBL/GenBank/DDBJ databases">
        <title>Deep-cultivation of Planctomycetes and their phenomic and genomic characterization uncovers novel biology.</title>
        <authorList>
            <person name="Wiegand S."/>
            <person name="Jogler M."/>
            <person name="Boedeker C."/>
            <person name="Pinto D."/>
            <person name="Vollmers J."/>
            <person name="Rivas-Marin E."/>
            <person name="Kohn T."/>
            <person name="Peeters S.H."/>
            <person name="Heuer A."/>
            <person name="Rast P."/>
            <person name="Oberbeckmann S."/>
            <person name="Bunk B."/>
            <person name="Jeske O."/>
            <person name="Meyerdierks A."/>
            <person name="Storesund J.E."/>
            <person name="Kallscheuer N."/>
            <person name="Luecker S."/>
            <person name="Lage O.M."/>
            <person name="Pohl T."/>
            <person name="Merkel B.J."/>
            <person name="Hornburger P."/>
            <person name="Mueller R.-W."/>
            <person name="Bruemmer F."/>
            <person name="Labrenz M."/>
            <person name="Spormann A.M."/>
            <person name="Op Den Camp H."/>
            <person name="Overmann J."/>
            <person name="Amann R."/>
            <person name="Jetten M.S.M."/>
            <person name="Mascher T."/>
            <person name="Medema M.H."/>
            <person name="Devos D.P."/>
            <person name="Kaster A.-K."/>
            <person name="Ovreas L."/>
            <person name="Rohde M."/>
            <person name="Galperin M.Y."/>
            <person name="Jogler C."/>
        </authorList>
    </citation>
    <scope>NUCLEOTIDE SEQUENCE [LARGE SCALE GENOMIC DNA]</scope>
    <source>
        <strain evidence="2 3">CA54</strain>
    </source>
</reference>
<dbReference type="InterPro" id="IPR011059">
    <property type="entry name" value="Metal-dep_hydrolase_composite"/>
</dbReference>
<proteinExistence type="predicted"/>
<feature type="domain" description="Amidohydrolase 3" evidence="1">
    <location>
        <begin position="446"/>
        <end position="548"/>
    </location>
</feature>